<protein>
    <recommendedName>
        <fullName evidence="4">Outer membrane protein beta-barrel domain-containing protein</fullName>
    </recommendedName>
</protein>
<dbReference type="EMBL" id="AQRA01000005">
    <property type="protein sequence ID" value="EZH73827.1"/>
    <property type="molecule type" value="Genomic_DNA"/>
</dbReference>
<reference evidence="2 3" key="1">
    <citation type="submission" date="2014-04" db="EMBL/GenBank/DDBJ databases">
        <title>Aquimarina sp. 22II-S11-z7 Genome Sequencing.</title>
        <authorList>
            <person name="Lai Q."/>
        </authorList>
    </citation>
    <scope>NUCLEOTIDE SEQUENCE [LARGE SCALE GENOMIC DNA]</scope>
    <source>
        <strain evidence="2 3">22II-S11-z7</strain>
    </source>
</reference>
<sequence>MLKKELVLITLVFCLFNLNAQEKSNITFRIEPGVLLFSKSGNLELLLNVEPKIKISENMVIGLRFGVALNSQKFENKDSTQFNIDDQSDNAVISFVPTFDYYLNENNFRPYIGLGLGYYLLSYIDVSPIGSADALEGSVNNQIGFLLRGGIEFGKTRLGLEYNLIPKAGIELPSGQIIGTVNSGYLGLSIGFTIGGMKNQN</sequence>
<feature type="chain" id="PRO_5001512359" description="Outer membrane protein beta-barrel domain-containing protein" evidence="1">
    <location>
        <begin position="21"/>
        <end position="201"/>
    </location>
</feature>
<accession>A0A023BUW8</accession>
<dbReference type="InterPro" id="IPR011250">
    <property type="entry name" value="OMP/PagP_B-barrel"/>
</dbReference>
<organism evidence="2 3">
    <name type="scientific">Aquimarina atlantica</name>
    <dbReference type="NCBI Taxonomy" id="1317122"/>
    <lineage>
        <taxon>Bacteria</taxon>
        <taxon>Pseudomonadati</taxon>
        <taxon>Bacteroidota</taxon>
        <taxon>Flavobacteriia</taxon>
        <taxon>Flavobacteriales</taxon>
        <taxon>Flavobacteriaceae</taxon>
        <taxon>Aquimarina</taxon>
    </lineage>
</organism>
<comment type="caution">
    <text evidence="2">The sequence shown here is derived from an EMBL/GenBank/DDBJ whole genome shotgun (WGS) entry which is preliminary data.</text>
</comment>
<evidence type="ECO:0000256" key="1">
    <source>
        <dbReference type="SAM" id="SignalP"/>
    </source>
</evidence>
<dbReference type="Gene3D" id="2.40.160.20">
    <property type="match status" value="1"/>
</dbReference>
<gene>
    <name evidence="2" type="ORF">ATO12_18010</name>
</gene>
<proteinExistence type="predicted"/>
<feature type="signal peptide" evidence="1">
    <location>
        <begin position="1"/>
        <end position="20"/>
    </location>
</feature>
<dbReference type="STRING" id="1317122.ATO12_18010"/>
<evidence type="ECO:0000313" key="2">
    <source>
        <dbReference type="EMBL" id="EZH73827.1"/>
    </source>
</evidence>
<keyword evidence="3" id="KW-1185">Reference proteome</keyword>
<dbReference type="AlphaFoldDB" id="A0A023BUW8"/>
<dbReference type="eggNOG" id="ENOG5033KND">
    <property type="taxonomic scope" value="Bacteria"/>
</dbReference>
<dbReference type="SUPFAM" id="SSF56925">
    <property type="entry name" value="OMPA-like"/>
    <property type="match status" value="1"/>
</dbReference>
<name>A0A023BUW8_9FLAO</name>
<dbReference type="Proteomes" id="UP000023541">
    <property type="component" value="Unassembled WGS sequence"/>
</dbReference>
<keyword evidence="1" id="KW-0732">Signal</keyword>
<evidence type="ECO:0000313" key="3">
    <source>
        <dbReference type="Proteomes" id="UP000023541"/>
    </source>
</evidence>
<evidence type="ECO:0008006" key="4">
    <source>
        <dbReference type="Google" id="ProtNLM"/>
    </source>
</evidence>